<dbReference type="EnsemblPlants" id="EMT31536">
    <property type="protein sequence ID" value="EMT31536"/>
    <property type="gene ID" value="F775_02374"/>
</dbReference>
<dbReference type="PANTHER" id="PTHR34223">
    <property type="entry name" value="OS11G0201299 PROTEIN"/>
    <property type="match status" value="1"/>
</dbReference>
<organism evidence="1">
    <name type="scientific">Aegilops tauschii</name>
    <name type="common">Tausch's goatgrass</name>
    <name type="synonym">Aegilops squarrosa</name>
    <dbReference type="NCBI Taxonomy" id="37682"/>
    <lineage>
        <taxon>Eukaryota</taxon>
        <taxon>Viridiplantae</taxon>
        <taxon>Streptophyta</taxon>
        <taxon>Embryophyta</taxon>
        <taxon>Tracheophyta</taxon>
        <taxon>Spermatophyta</taxon>
        <taxon>Magnoliopsida</taxon>
        <taxon>Liliopsida</taxon>
        <taxon>Poales</taxon>
        <taxon>Poaceae</taxon>
        <taxon>BOP clade</taxon>
        <taxon>Pooideae</taxon>
        <taxon>Triticodae</taxon>
        <taxon>Triticeae</taxon>
        <taxon>Triticinae</taxon>
        <taxon>Aegilops</taxon>
    </lineage>
</organism>
<evidence type="ECO:0000313" key="1">
    <source>
        <dbReference type="EnsemblPlants" id="EMT31536"/>
    </source>
</evidence>
<dbReference type="SUPFAM" id="SSF52047">
    <property type="entry name" value="RNI-like"/>
    <property type="match status" value="1"/>
</dbReference>
<reference evidence="1" key="1">
    <citation type="submission" date="2015-06" db="UniProtKB">
        <authorList>
            <consortium name="EnsemblPlants"/>
        </authorList>
    </citation>
    <scope>IDENTIFICATION</scope>
</reference>
<dbReference type="SUPFAM" id="SSF81383">
    <property type="entry name" value="F-box domain"/>
    <property type="match status" value="1"/>
</dbReference>
<dbReference type="PANTHER" id="PTHR34223:SF59">
    <property type="entry name" value="F-BOX DOMAIN-CONTAINING PROTEIN"/>
    <property type="match status" value="1"/>
</dbReference>
<dbReference type="InterPro" id="IPR053197">
    <property type="entry name" value="F-box_SCFL_complex_component"/>
</dbReference>
<accession>M8D5A7</accession>
<dbReference type="AlphaFoldDB" id="M8D5A7"/>
<protein>
    <recommendedName>
        <fullName evidence="2">F-box domain-containing protein</fullName>
    </recommendedName>
</protein>
<proteinExistence type="predicted"/>
<dbReference type="InterPro" id="IPR036047">
    <property type="entry name" value="F-box-like_dom_sf"/>
</dbReference>
<evidence type="ECO:0008006" key="2">
    <source>
        <dbReference type="Google" id="ProtNLM"/>
    </source>
</evidence>
<name>M8D5A7_AEGTA</name>
<sequence>MCRARHLFDRMHKKTAASSKGHFGDLTDDLLRHVLSFLPVADALQTCVLDTRWRDHWRRATSLLLIFDQSSFPSSERFKQLAKLFIHLRGNSPLDKCKIVGCLDDEEERTYTNTMLLIEYALKCQVKELLLTVAVDEDFEFEPLILDVPLISQHLKILHLERFELKRSTLNFSRCSVLEDLKMQHCNIDARRISSKSLKRLCFTRFCFFPEEFHIRIFVPGLISLQLDDHNGLTPSPEYMPSLETAYVCLHNNFYHSCRGNRQDCEYDDCSCHAYPVDQGVLLHGLSNAVNLELIGDTYTELLIYRWDLECCPIFDKLKTLSLSEWFTTIDPLCILQHSPVLEVLTLKLDSTKKLVRATEAEEKVEQSFVCSHLKVVNIECRKVDERVHKILKFLSQCGILRDQISITEQ</sequence>